<reference evidence="2 3" key="1">
    <citation type="submission" date="2016-01" db="EMBL/GenBank/DDBJ databases">
        <title>The new phylogeny of the genus Mycobacterium.</title>
        <authorList>
            <person name="Tarcisio F."/>
            <person name="Conor M."/>
            <person name="Antonella G."/>
            <person name="Elisabetta G."/>
            <person name="Giulia F.S."/>
            <person name="Sara T."/>
            <person name="Anna F."/>
            <person name="Clotilde B."/>
            <person name="Roberto B."/>
            <person name="Veronica D.S."/>
            <person name="Fabio R."/>
            <person name="Monica P."/>
            <person name="Olivier J."/>
            <person name="Enrico T."/>
            <person name="Nicola S."/>
        </authorList>
    </citation>
    <scope>NUCLEOTIDE SEQUENCE [LARGE SCALE GENOMIC DNA]</scope>
    <source>
        <strain evidence="2 3">DSM 44153</strain>
    </source>
</reference>
<sequence length="183" mass="19196">MNPIPPPRADDRTTTGVVAAGQPQTWGRALARPTGATLAQHAISVFGLGAGLAVARWLVGGDSGGNAVAAGTRFFVAWMVLGTVVLALVAAVKWVVVPASFAKKMPVGSAMTAWLGQESIAVQIGDYRHHAELGPKSRVAMRDGVMVVVAGTEKKPTVFIVPRELVPAQLAEHYLHRYGPDKG</sequence>
<keyword evidence="1" id="KW-0812">Transmembrane</keyword>
<name>A0A1X2EK81_9MYCO</name>
<feature type="transmembrane region" description="Helical" evidence="1">
    <location>
        <begin position="38"/>
        <end position="59"/>
    </location>
</feature>
<dbReference type="RefSeq" id="WP_133053677.1">
    <property type="nucleotide sequence ID" value="NZ_JACKSN010000035.1"/>
</dbReference>
<dbReference type="AlphaFoldDB" id="A0A1X2EK81"/>
<evidence type="ECO:0000313" key="3">
    <source>
        <dbReference type="Proteomes" id="UP000193090"/>
    </source>
</evidence>
<feature type="transmembrane region" description="Helical" evidence="1">
    <location>
        <begin position="74"/>
        <end position="96"/>
    </location>
</feature>
<evidence type="ECO:0000313" key="2">
    <source>
        <dbReference type="EMBL" id="ORX05020.1"/>
    </source>
</evidence>
<dbReference type="Proteomes" id="UP000193090">
    <property type="component" value="Unassembled WGS sequence"/>
</dbReference>
<proteinExistence type="predicted"/>
<keyword evidence="3" id="KW-1185">Reference proteome</keyword>
<comment type="caution">
    <text evidence="2">The sequence shown here is derived from an EMBL/GenBank/DDBJ whole genome shotgun (WGS) entry which is preliminary data.</text>
</comment>
<accession>A0A1X2EK81</accession>
<evidence type="ECO:0000256" key="1">
    <source>
        <dbReference type="SAM" id="Phobius"/>
    </source>
</evidence>
<keyword evidence="1" id="KW-0472">Membrane</keyword>
<organism evidence="2 3">
    <name type="scientific">Mycolicibacillus trivialis</name>
    <dbReference type="NCBI Taxonomy" id="1798"/>
    <lineage>
        <taxon>Bacteria</taxon>
        <taxon>Bacillati</taxon>
        <taxon>Actinomycetota</taxon>
        <taxon>Actinomycetes</taxon>
        <taxon>Mycobacteriales</taxon>
        <taxon>Mycobacteriaceae</taxon>
        <taxon>Mycolicibacillus</taxon>
    </lineage>
</organism>
<dbReference type="EMBL" id="LQPZ01000021">
    <property type="protein sequence ID" value="ORX05020.1"/>
    <property type="molecule type" value="Genomic_DNA"/>
</dbReference>
<dbReference type="OrthoDB" id="9829510at2"/>
<gene>
    <name evidence="2" type="ORF">AWC30_09445</name>
</gene>
<protein>
    <submittedName>
        <fullName evidence="2">Uncharacterized protein</fullName>
    </submittedName>
</protein>
<keyword evidence="1" id="KW-1133">Transmembrane helix</keyword>